<dbReference type="Gene3D" id="3.10.20.30">
    <property type="match status" value="1"/>
</dbReference>
<keyword evidence="4" id="KW-0479">Metal-binding</keyword>
<dbReference type="Pfam" id="PF00970">
    <property type="entry name" value="FAD_binding_6"/>
    <property type="match status" value="1"/>
</dbReference>
<dbReference type="SUPFAM" id="SSF63380">
    <property type="entry name" value="Riboflavin synthase domain-like"/>
    <property type="match status" value="1"/>
</dbReference>
<evidence type="ECO:0000313" key="14">
    <source>
        <dbReference type="EMBL" id="MCI2282354.1"/>
    </source>
</evidence>
<evidence type="ECO:0000256" key="10">
    <source>
        <dbReference type="ARBA" id="ARBA00034078"/>
    </source>
</evidence>
<dbReference type="InterPro" id="IPR012675">
    <property type="entry name" value="Beta-grasp_dom_sf"/>
</dbReference>
<comment type="caution">
    <text evidence="14">The sequence shown here is derived from an EMBL/GenBank/DDBJ whole genome shotgun (WGS) entry which is preliminary data.</text>
</comment>
<dbReference type="PROSITE" id="PS00197">
    <property type="entry name" value="2FE2S_FER_1"/>
    <property type="match status" value="1"/>
</dbReference>
<reference evidence="14" key="1">
    <citation type="submission" date="2022-01" db="EMBL/GenBank/DDBJ databases">
        <title>Colwellia maritima, isolated from seawater.</title>
        <authorList>
            <person name="Kristyanto S."/>
            <person name="Jung J."/>
            <person name="Jeon C.O."/>
        </authorList>
    </citation>
    <scope>NUCLEOTIDE SEQUENCE</scope>
    <source>
        <strain evidence="14">MSW7</strain>
    </source>
</reference>
<keyword evidence="8" id="KW-0411">Iron-sulfur</keyword>
<evidence type="ECO:0000256" key="8">
    <source>
        <dbReference type="ARBA" id="ARBA00023014"/>
    </source>
</evidence>
<dbReference type="EMBL" id="JAKKSL010000001">
    <property type="protein sequence ID" value="MCI2282354.1"/>
    <property type="molecule type" value="Genomic_DNA"/>
</dbReference>
<keyword evidence="15" id="KW-1185">Reference proteome</keyword>
<protein>
    <submittedName>
        <fullName evidence="14">Iron-sulfur cluster-binding domain-containing protein</fullName>
    </submittedName>
</protein>
<evidence type="ECO:0000256" key="6">
    <source>
        <dbReference type="ARBA" id="ARBA00023002"/>
    </source>
</evidence>
<evidence type="ECO:0000259" key="13">
    <source>
        <dbReference type="PROSITE" id="PS51384"/>
    </source>
</evidence>
<sequence>MKTFCFKPNENLYFSAGQFITISLPTDEGSIHRSYTLSSSPKNNCTFSITVRKVLKGIGSHWLHEHLKSDSQIEFSGPYGRFIPDEFEQKKLLLLAAGSGITPFLSTLRGWRDRGISVDALMIFSIRNPEQIIEYQELKSLCYSIKGLSVIFFPENVEQQSWNGIYGRLDALWLSSLCRDIAKREVFTCGPSLYMQTIKEYLQDTGIGLANYHEEAFISPQQAPIIPLPTEQGSNKFTVYFANSDIKVSCHDQETLLDVAENAGISIKTACRSGICGSCMTMKQSGSVDMQDLGGILPTEENKGMVLLCCSKPTSDIVLDI</sequence>
<dbReference type="InterPro" id="IPR050415">
    <property type="entry name" value="MRET"/>
</dbReference>
<dbReference type="InterPro" id="IPR001041">
    <property type="entry name" value="2Fe-2S_ferredoxin-type"/>
</dbReference>
<dbReference type="InterPro" id="IPR008333">
    <property type="entry name" value="Cbr1-like_FAD-bd_dom"/>
</dbReference>
<gene>
    <name evidence="14" type="ORF">L3081_01785</name>
</gene>
<dbReference type="RefSeq" id="WP_242283004.1">
    <property type="nucleotide sequence ID" value="NZ_JAKKSL010000001.1"/>
</dbReference>
<dbReference type="Pfam" id="PF00111">
    <property type="entry name" value="Fer2"/>
    <property type="match status" value="1"/>
</dbReference>
<keyword evidence="6" id="KW-0560">Oxidoreductase</keyword>
<dbReference type="CDD" id="cd00207">
    <property type="entry name" value="fer2"/>
    <property type="match status" value="1"/>
</dbReference>
<evidence type="ECO:0000256" key="11">
    <source>
        <dbReference type="ARBA" id="ARBA00061434"/>
    </source>
</evidence>
<keyword evidence="9" id="KW-0830">Ubiquinone</keyword>
<keyword evidence="7" id="KW-0408">Iron</keyword>
<dbReference type="InterPro" id="IPR001433">
    <property type="entry name" value="OxRdtase_FAD/NAD-bd"/>
</dbReference>
<evidence type="ECO:0000256" key="3">
    <source>
        <dbReference type="ARBA" id="ARBA00022714"/>
    </source>
</evidence>
<evidence type="ECO:0000256" key="5">
    <source>
        <dbReference type="ARBA" id="ARBA00022827"/>
    </source>
</evidence>
<dbReference type="Proteomes" id="UP001139646">
    <property type="component" value="Unassembled WGS sequence"/>
</dbReference>
<dbReference type="InterPro" id="IPR036010">
    <property type="entry name" value="2Fe-2S_ferredoxin-like_sf"/>
</dbReference>
<dbReference type="PROSITE" id="PS51384">
    <property type="entry name" value="FAD_FR"/>
    <property type="match status" value="1"/>
</dbReference>
<feature type="domain" description="FAD-binding FR-type" evidence="13">
    <location>
        <begin position="1"/>
        <end position="85"/>
    </location>
</feature>
<evidence type="ECO:0000256" key="4">
    <source>
        <dbReference type="ARBA" id="ARBA00022723"/>
    </source>
</evidence>
<dbReference type="PANTHER" id="PTHR47354:SF6">
    <property type="entry name" value="NADH OXIDOREDUCTASE HCR"/>
    <property type="match status" value="1"/>
</dbReference>
<dbReference type="Gene3D" id="3.40.50.80">
    <property type="entry name" value="Nucleotide-binding domain of ferredoxin-NADP reductase (FNR) module"/>
    <property type="match status" value="1"/>
</dbReference>
<evidence type="ECO:0000256" key="2">
    <source>
        <dbReference type="ARBA" id="ARBA00022630"/>
    </source>
</evidence>
<dbReference type="SUPFAM" id="SSF54292">
    <property type="entry name" value="2Fe-2S ferredoxin-like"/>
    <property type="match status" value="1"/>
</dbReference>
<evidence type="ECO:0000256" key="1">
    <source>
        <dbReference type="ARBA" id="ARBA00001974"/>
    </source>
</evidence>
<comment type="cofactor">
    <cofactor evidence="10">
        <name>[2Fe-2S] cluster</name>
        <dbReference type="ChEBI" id="CHEBI:190135"/>
    </cofactor>
</comment>
<dbReference type="SUPFAM" id="SSF52343">
    <property type="entry name" value="Ferredoxin reductase-like, C-terminal NADP-linked domain"/>
    <property type="match status" value="1"/>
</dbReference>
<dbReference type="Pfam" id="PF00175">
    <property type="entry name" value="NAD_binding_1"/>
    <property type="match status" value="1"/>
</dbReference>
<dbReference type="InterPro" id="IPR017938">
    <property type="entry name" value="Riboflavin_synthase-like_b-brl"/>
</dbReference>
<evidence type="ECO:0000256" key="7">
    <source>
        <dbReference type="ARBA" id="ARBA00023004"/>
    </source>
</evidence>
<dbReference type="PROSITE" id="PS51085">
    <property type="entry name" value="2FE2S_FER_2"/>
    <property type="match status" value="1"/>
</dbReference>
<proteinExistence type="inferred from homology"/>
<name>A0ABS9WX04_9GAMM</name>
<keyword evidence="2" id="KW-0285">Flavoprotein</keyword>
<dbReference type="InterPro" id="IPR006058">
    <property type="entry name" value="2Fe2S_fd_BS"/>
</dbReference>
<feature type="domain" description="2Fe-2S ferredoxin-type" evidence="12">
    <location>
        <begin position="235"/>
        <end position="321"/>
    </location>
</feature>
<dbReference type="PANTHER" id="PTHR47354">
    <property type="entry name" value="NADH OXIDOREDUCTASE HCR"/>
    <property type="match status" value="1"/>
</dbReference>
<keyword evidence="3" id="KW-0001">2Fe-2S</keyword>
<dbReference type="PRINTS" id="PR00410">
    <property type="entry name" value="PHEHYDRXLASE"/>
</dbReference>
<evidence type="ECO:0000256" key="9">
    <source>
        <dbReference type="ARBA" id="ARBA00023075"/>
    </source>
</evidence>
<comment type="cofactor">
    <cofactor evidence="1">
        <name>FAD</name>
        <dbReference type="ChEBI" id="CHEBI:57692"/>
    </cofactor>
</comment>
<dbReference type="Gene3D" id="2.40.30.10">
    <property type="entry name" value="Translation factors"/>
    <property type="match status" value="1"/>
</dbReference>
<accession>A0ABS9WX04</accession>
<evidence type="ECO:0000313" key="15">
    <source>
        <dbReference type="Proteomes" id="UP001139646"/>
    </source>
</evidence>
<evidence type="ECO:0000259" key="12">
    <source>
        <dbReference type="PROSITE" id="PS51085"/>
    </source>
</evidence>
<dbReference type="InterPro" id="IPR017927">
    <property type="entry name" value="FAD-bd_FR_type"/>
</dbReference>
<keyword evidence="5" id="KW-0274">FAD</keyword>
<organism evidence="14 15">
    <name type="scientific">Colwellia maritima</name>
    <dbReference type="NCBI Taxonomy" id="2912588"/>
    <lineage>
        <taxon>Bacteria</taxon>
        <taxon>Pseudomonadati</taxon>
        <taxon>Pseudomonadota</taxon>
        <taxon>Gammaproteobacteria</taxon>
        <taxon>Alteromonadales</taxon>
        <taxon>Colwelliaceae</taxon>
        <taxon>Colwellia</taxon>
    </lineage>
</organism>
<dbReference type="InterPro" id="IPR039261">
    <property type="entry name" value="FNR_nucleotide-bd"/>
</dbReference>
<comment type="similarity">
    <text evidence="11">In the N-terminal section; belongs to the FAD-binding oxidoreductase type 6 family.</text>
</comment>